<protein>
    <submittedName>
        <fullName evidence="1">Uncharacterized protein</fullName>
    </submittedName>
</protein>
<gene>
    <name evidence="1" type="ORF">CI610_02584</name>
</gene>
<proteinExistence type="predicted"/>
<reference evidence="1" key="1">
    <citation type="journal article" date="2017" name="Appl. Environ. Microbiol.">
        <title>Molecular characterization of an Endozoicomonas-like organism causing infection in king scallop Pecten maximus L.</title>
        <authorList>
            <person name="Cano I."/>
            <person name="van Aerle R."/>
            <person name="Ross S."/>
            <person name="Verner-Jeffreys D.W."/>
            <person name="Paley R.K."/>
            <person name="Rimmer G."/>
            <person name="Ryder D."/>
            <person name="Hooper P."/>
            <person name="Stone D."/>
            <person name="Feist S.W."/>
        </authorList>
    </citation>
    <scope>NUCLEOTIDE SEQUENCE</scope>
</reference>
<comment type="caution">
    <text evidence="1">The sequence shown here is derived from an EMBL/GenBank/DDBJ whole genome shotgun (WGS) entry which is preliminary data.</text>
</comment>
<organism evidence="1">
    <name type="scientific">invertebrate metagenome</name>
    <dbReference type="NCBI Taxonomy" id="1711999"/>
    <lineage>
        <taxon>unclassified sequences</taxon>
        <taxon>metagenomes</taxon>
        <taxon>organismal metagenomes</taxon>
    </lineage>
</organism>
<name>A0A2H9T5I3_9ZZZZ</name>
<dbReference type="EMBL" id="NSIT01000174">
    <property type="protein sequence ID" value="PJE78478.1"/>
    <property type="molecule type" value="Genomic_DNA"/>
</dbReference>
<evidence type="ECO:0000313" key="1">
    <source>
        <dbReference type="EMBL" id="PJE78478.1"/>
    </source>
</evidence>
<sequence length="78" mass="8309">MVPGQSIGAHFLDTVVVEDGLVARPGDAVVELGLAAVAESSPAAGHEYNWTDTRTEALSSVYHENLYPCLLYLHSALL</sequence>
<dbReference type="AlphaFoldDB" id="A0A2H9T5I3"/>
<accession>A0A2H9T5I3</accession>